<dbReference type="EMBL" id="ML213515">
    <property type="protein sequence ID" value="TFK49879.1"/>
    <property type="molecule type" value="Genomic_DNA"/>
</dbReference>
<proteinExistence type="predicted"/>
<evidence type="ECO:0000313" key="3">
    <source>
        <dbReference type="EMBL" id="TFK49879.1"/>
    </source>
</evidence>
<dbReference type="Proteomes" id="UP000305948">
    <property type="component" value="Unassembled WGS sequence"/>
</dbReference>
<protein>
    <submittedName>
        <fullName evidence="3">Uncharacterized protein</fullName>
    </submittedName>
</protein>
<evidence type="ECO:0000256" key="1">
    <source>
        <dbReference type="SAM" id="MobiDB-lite"/>
    </source>
</evidence>
<keyword evidence="2" id="KW-0812">Transmembrane</keyword>
<dbReference type="AlphaFoldDB" id="A0A5C3MWI2"/>
<evidence type="ECO:0000256" key="2">
    <source>
        <dbReference type="SAM" id="Phobius"/>
    </source>
</evidence>
<organism evidence="3 4">
    <name type="scientific">Heliocybe sulcata</name>
    <dbReference type="NCBI Taxonomy" id="5364"/>
    <lineage>
        <taxon>Eukaryota</taxon>
        <taxon>Fungi</taxon>
        <taxon>Dikarya</taxon>
        <taxon>Basidiomycota</taxon>
        <taxon>Agaricomycotina</taxon>
        <taxon>Agaricomycetes</taxon>
        <taxon>Gloeophyllales</taxon>
        <taxon>Gloeophyllaceae</taxon>
        <taxon>Heliocybe</taxon>
    </lineage>
</organism>
<name>A0A5C3MWI2_9AGAM</name>
<keyword evidence="2" id="KW-1133">Transmembrane helix</keyword>
<evidence type="ECO:0000313" key="4">
    <source>
        <dbReference type="Proteomes" id="UP000305948"/>
    </source>
</evidence>
<feature type="transmembrane region" description="Helical" evidence="2">
    <location>
        <begin position="29"/>
        <end position="48"/>
    </location>
</feature>
<accession>A0A5C3MWI2</accession>
<keyword evidence="2" id="KW-0472">Membrane</keyword>
<sequence>MEPIIPAKGDGQNQGLRSRAHKPGPGATGVYAGVAGLSCIVLSFYFVAIPRPRYPPPIFPRYRTIHSSIATLTFVWDNILRGISQTGRGYVHSEARQQTLTLYAPRLCMEQAADSLRVPAAGDICAHCHTNRLRLQSGQPLLTFGGDLAAPYAREDGHAKETFELNGWVVFAVCSKRESIAEYPDLLVTEAPTPQQSVPNARRPRRLGPGVIRIDSVKDPAWGPRFFATRPVLSETFNKCCVSLFLSHSSVPLAVLGASVDFVRVNEALLAY</sequence>
<gene>
    <name evidence="3" type="ORF">OE88DRAFT_1727018</name>
</gene>
<feature type="region of interest" description="Disordered" evidence="1">
    <location>
        <begin position="1"/>
        <end position="22"/>
    </location>
</feature>
<reference evidence="3 4" key="1">
    <citation type="journal article" date="2019" name="Nat. Ecol. Evol.">
        <title>Megaphylogeny resolves global patterns of mushroom evolution.</title>
        <authorList>
            <person name="Varga T."/>
            <person name="Krizsan K."/>
            <person name="Foldi C."/>
            <person name="Dima B."/>
            <person name="Sanchez-Garcia M."/>
            <person name="Sanchez-Ramirez S."/>
            <person name="Szollosi G.J."/>
            <person name="Szarkandi J.G."/>
            <person name="Papp V."/>
            <person name="Albert L."/>
            <person name="Andreopoulos W."/>
            <person name="Angelini C."/>
            <person name="Antonin V."/>
            <person name="Barry K.W."/>
            <person name="Bougher N.L."/>
            <person name="Buchanan P."/>
            <person name="Buyck B."/>
            <person name="Bense V."/>
            <person name="Catcheside P."/>
            <person name="Chovatia M."/>
            <person name="Cooper J."/>
            <person name="Damon W."/>
            <person name="Desjardin D."/>
            <person name="Finy P."/>
            <person name="Geml J."/>
            <person name="Haridas S."/>
            <person name="Hughes K."/>
            <person name="Justo A."/>
            <person name="Karasinski D."/>
            <person name="Kautmanova I."/>
            <person name="Kiss B."/>
            <person name="Kocsube S."/>
            <person name="Kotiranta H."/>
            <person name="LaButti K.M."/>
            <person name="Lechner B.E."/>
            <person name="Liimatainen K."/>
            <person name="Lipzen A."/>
            <person name="Lukacs Z."/>
            <person name="Mihaltcheva S."/>
            <person name="Morgado L.N."/>
            <person name="Niskanen T."/>
            <person name="Noordeloos M.E."/>
            <person name="Ohm R.A."/>
            <person name="Ortiz-Santana B."/>
            <person name="Ovrebo C."/>
            <person name="Racz N."/>
            <person name="Riley R."/>
            <person name="Savchenko A."/>
            <person name="Shiryaev A."/>
            <person name="Soop K."/>
            <person name="Spirin V."/>
            <person name="Szebenyi C."/>
            <person name="Tomsovsky M."/>
            <person name="Tulloss R.E."/>
            <person name="Uehling J."/>
            <person name="Grigoriev I.V."/>
            <person name="Vagvolgyi C."/>
            <person name="Papp T."/>
            <person name="Martin F.M."/>
            <person name="Miettinen O."/>
            <person name="Hibbett D.S."/>
            <person name="Nagy L.G."/>
        </authorList>
    </citation>
    <scope>NUCLEOTIDE SEQUENCE [LARGE SCALE GENOMIC DNA]</scope>
    <source>
        <strain evidence="3 4">OMC1185</strain>
    </source>
</reference>
<keyword evidence="4" id="KW-1185">Reference proteome</keyword>